<evidence type="ECO:0000313" key="1">
    <source>
        <dbReference type="EMBL" id="MCS0635886.1"/>
    </source>
</evidence>
<dbReference type="RefSeq" id="WP_258786827.1">
    <property type="nucleotide sequence ID" value="NZ_JANUGQ010000006.1"/>
</dbReference>
<accession>A0ABT2CEU5</accession>
<sequence length="95" mass="9626">MSEVTQVTLDQPVAEPGNIHATGTETVAAADGIEIKNIHATGSPAERLITRNGPAATEPIGHDEDPVLDGAALGTSLADGIEPLGNIHATAEPVK</sequence>
<comment type="caution">
    <text evidence="1">The sequence shown here is derived from an EMBL/GenBank/DDBJ whole genome shotgun (WGS) entry which is preliminary data.</text>
</comment>
<dbReference type="EMBL" id="JANUGQ010000006">
    <property type="protein sequence ID" value="MCS0635886.1"/>
    <property type="molecule type" value="Genomic_DNA"/>
</dbReference>
<proteinExistence type="predicted"/>
<evidence type="ECO:0000313" key="2">
    <source>
        <dbReference type="Proteomes" id="UP001431313"/>
    </source>
</evidence>
<gene>
    <name evidence="1" type="ORF">NX801_09445</name>
</gene>
<reference evidence="1" key="1">
    <citation type="submission" date="2022-08" db="EMBL/GenBank/DDBJ databases">
        <authorList>
            <person name="Somphong A."/>
            <person name="Phongsopitanun W."/>
        </authorList>
    </citation>
    <scope>NUCLEOTIDE SEQUENCE</scope>
    <source>
        <strain evidence="1">LP05-1</strain>
    </source>
</reference>
<protein>
    <submittedName>
        <fullName evidence="1">Uncharacterized protein</fullName>
    </submittedName>
</protein>
<dbReference type="Proteomes" id="UP001431313">
    <property type="component" value="Unassembled WGS sequence"/>
</dbReference>
<organism evidence="1 2">
    <name type="scientific">Streptomyces pyxinae</name>
    <dbReference type="NCBI Taxonomy" id="2970734"/>
    <lineage>
        <taxon>Bacteria</taxon>
        <taxon>Bacillati</taxon>
        <taxon>Actinomycetota</taxon>
        <taxon>Actinomycetes</taxon>
        <taxon>Kitasatosporales</taxon>
        <taxon>Streptomycetaceae</taxon>
        <taxon>Streptomyces</taxon>
    </lineage>
</organism>
<name>A0ABT2CEU5_9ACTN</name>
<keyword evidence="2" id="KW-1185">Reference proteome</keyword>